<evidence type="ECO:0000313" key="1">
    <source>
        <dbReference type="EMBL" id="KAK5705396.1"/>
    </source>
</evidence>
<dbReference type="AlphaFoldDB" id="A0AAN8A4J2"/>
<dbReference type="PANTHER" id="PTHR42085:SF2">
    <property type="entry name" value="F-BOX DOMAIN-CONTAINING PROTEIN"/>
    <property type="match status" value="1"/>
</dbReference>
<gene>
    <name evidence="1" type="ORF">LTR97_002514</name>
</gene>
<accession>A0AAN8A4J2</accession>
<reference evidence="1" key="1">
    <citation type="submission" date="2023-08" db="EMBL/GenBank/DDBJ databases">
        <title>Black Yeasts Isolated from many extreme environments.</title>
        <authorList>
            <person name="Coleine C."/>
            <person name="Stajich J.E."/>
            <person name="Selbmann L."/>
        </authorList>
    </citation>
    <scope>NUCLEOTIDE SEQUENCE</scope>
    <source>
        <strain evidence="1">CCFEE 5810</strain>
    </source>
</reference>
<dbReference type="PANTHER" id="PTHR42085">
    <property type="entry name" value="F-BOX DOMAIN-CONTAINING PROTEIN"/>
    <property type="match status" value="1"/>
</dbReference>
<dbReference type="InterPro" id="IPR038883">
    <property type="entry name" value="AN11006-like"/>
</dbReference>
<dbReference type="EMBL" id="JAVRQU010000003">
    <property type="protein sequence ID" value="KAK5705396.1"/>
    <property type="molecule type" value="Genomic_DNA"/>
</dbReference>
<organism evidence="1 2">
    <name type="scientific">Elasticomyces elasticus</name>
    <dbReference type="NCBI Taxonomy" id="574655"/>
    <lineage>
        <taxon>Eukaryota</taxon>
        <taxon>Fungi</taxon>
        <taxon>Dikarya</taxon>
        <taxon>Ascomycota</taxon>
        <taxon>Pezizomycotina</taxon>
        <taxon>Dothideomycetes</taxon>
        <taxon>Dothideomycetidae</taxon>
        <taxon>Mycosphaerellales</taxon>
        <taxon>Teratosphaeriaceae</taxon>
        <taxon>Elasticomyces</taxon>
    </lineage>
</organism>
<evidence type="ECO:0000313" key="2">
    <source>
        <dbReference type="Proteomes" id="UP001310594"/>
    </source>
</evidence>
<dbReference type="Proteomes" id="UP001310594">
    <property type="component" value="Unassembled WGS sequence"/>
</dbReference>
<proteinExistence type="predicted"/>
<comment type="caution">
    <text evidence="1">The sequence shown here is derived from an EMBL/GenBank/DDBJ whole genome shotgun (WGS) entry which is preliminary data.</text>
</comment>
<sequence length="403" mass="45869">MAKSGFHDFITRLRRGVGSLLPSKLVATEVSGPPNDHDTQPRVWDALQDPPMTIEQESPFTIEQESPLTIEMLVTSPTTGSTTTFRFMDLAGELRNLIYEFILIEPHAVQLGRSAVNASILLWKEPANPPITCTNRQLRREALPIYYDINTFEVRLSSHLRRTSFHYLTAAVDGTAEWLYHLSPERRIPVKNLVLCTVAPRDEMMLPGKEIHRKLRGVNMRFYTSDVERETELRNRIFEYLLTTPSAVLIASDTNSPFCHTEALWWWKATLPPITRVNRQLRNEVTPVYYSINTFEIHLHLNASGHCYTPYAAYGAAAWLRRMGARQRAMLKKIVVCTLLPEEVLPAYFQTFHHEDGVKLGFAYGERLEGYEGGLGHVETGAIVHSYLLDVTVSEDEGWVTGQ</sequence>
<protein>
    <submittedName>
        <fullName evidence="1">Uncharacterized protein</fullName>
    </submittedName>
</protein>
<name>A0AAN8A4J2_9PEZI</name>